<keyword evidence="4" id="KW-1185">Reference proteome</keyword>
<dbReference type="Proteomes" id="UP000828251">
    <property type="component" value="Unassembled WGS sequence"/>
</dbReference>
<feature type="compositionally biased region" description="Polar residues" evidence="1">
    <location>
        <begin position="1"/>
        <end position="14"/>
    </location>
</feature>
<dbReference type="Pfam" id="PF14111">
    <property type="entry name" value="DUF4283"/>
    <property type="match status" value="1"/>
</dbReference>
<evidence type="ECO:0000256" key="1">
    <source>
        <dbReference type="SAM" id="MobiDB-lite"/>
    </source>
</evidence>
<accession>A0A9D3W9G0</accession>
<dbReference type="PANTHER" id="PTHR31286">
    <property type="entry name" value="GLYCINE-RICH CELL WALL STRUCTURAL PROTEIN 1.8-LIKE"/>
    <property type="match status" value="1"/>
</dbReference>
<feature type="region of interest" description="Disordered" evidence="1">
    <location>
        <begin position="1"/>
        <end position="25"/>
    </location>
</feature>
<evidence type="ECO:0000313" key="3">
    <source>
        <dbReference type="EMBL" id="KAH1115082.1"/>
    </source>
</evidence>
<proteinExistence type="predicted"/>
<dbReference type="OrthoDB" id="1002401at2759"/>
<name>A0A9D3W9G0_9ROSI</name>
<evidence type="ECO:0000313" key="4">
    <source>
        <dbReference type="Proteomes" id="UP000828251"/>
    </source>
</evidence>
<dbReference type="InterPro" id="IPR025558">
    <property type="entry name" value="DUF4283"/>
</dbReference>
<dbReference type="PANTHER" id="PTHR31286:SF173">
    <property type="entry name" value="DUF4283 DOMAIN-CONTAINING PROTEIN"/>
    <property type="match status" value="1"/>
</dbReference>
<dbReference type="InterPro" id="IPR040256">
    <property type="entry name" value="At4g02000-like"/>
</dbReference>
<feature type="domain" description="DUF4283" evidence="2">
    <location>
        <begin position="119"/>
        <end position="198"/>
    </location>
</feature>
<feature type="region of interest" description="Disordered" evidence="1">
    <location>
        <begin position="273"/>
        <end position="294"/>
    </location>
</feature>
<organism evidence="3 4">
    <name type="scientific">Gossypium stocksii</name>
    <dbReference type="NCBI Taxonomy" id="47602"/>
    <lineage>
        <taxon>Eukaryota</taxon>
        <taxon>Viridiplantae</taxon>
        <taxon>Streptophyta</taxon>
        <taxon>Embryophyta</taxon>
        <taxon>Tracheophyta</taxon>
        <taxon>Spermatophyta</taxon>
        <taxon>Magnoliopsida</taxon>
        <taxon>eudicotyledons</taxon>
        <taxon>Gunneridae</taxon>
        <taxon>Pentapetalae</taxon>
        <taxon>rosids</taxon>
        <taxon>malvids</taxon>
        <taxon>Malvales</taxon>
        <taxon>Malvaceae</taxon>
        <taxon>Malvoideae</taxon>
        <taxon>Gossypium</taxon>
    </lineage>
</organism>
<evidence type="ECO:0000259" key="2">
    <source>
        <dbReference type="Pfam" id="PF14111"/>
    </source>
</evidence>
<dbReference type="EMBL" id="JAIQCV010000003">
    <property type="protein sequence ID" value="KAH1115082.1"/>
    <property type="molecule type" value="Genomic_DNA"/>
</dbReference>
<protein>
    <recommendedName>
        <fullName evidence="2">DUF4283 domain-containing protein</fullName>
    </recommendedName>
</protein>
<comment type="caution">
    <text evidence="3">The sequence shown here is derived from an EMBL/GenBank/DDBJ whole genome shotgun (WGS) entry which is preliminary data.</text>
</comment>
<dbReference type="AlphaFoldDB" id="A0A9D3W9G0"/>
<gene>
    <name evidence="3" type="ORF">J1N35_008460</name>
</gene>
<sequence length="513" mass="57335">MSNERSLSLLNSVNGDDEDPHSVEDQTTKKVRFKDIFDDVYTDMVVDSVMPSTPSWKDKLLGGVSTLLEMDRDVTAFGKDGESNGDFELLADDVQTSIVNGVPAISFSDRVKEILFKEMELTVVSKLLGRSIGYNTLHNCISSLWKLISQFHLMDIENGYYLVHFLNRTDYDRILSQGPWIIFGQYLTGQPWTKGFIPLQSYPDMVLAWIRLSGLLGFMICRLWCLKFWLTEQFSGWSTKPFLPFALVAGGRGATEETKSKFEPWLLVERQSRRGQRTGRSNTDRNNGVIDGAKCHKEDGNSRFTVAAAGAKVLAEVGHPSGWPTEEAVLFNQSGQATMEKGHSLVRPFEQNLREEIKSSNVFSISNPNFDVADSRKHSAITFKDSTHKKGKGSSAKSSQGNFGEGVSISRERLGVFISFVYESPNKQKCKDLWDILKSSILKGNFPWAVIGDFNVILSPSKKSDGMTKVVSSDDFGHSLEDQVHGFTIVFNTNGAVHLDTGNTFAERIHYSK</sequence>
<reference evidence="3 4" key="1">
    <citation type="journal article" date="2021" name="Plant Biotechnol. J.">
        <title>Multi-omics assisted identification of the key and species-specific regulatory components of drought-tolerant mechanisms in Gossypium stocksii.</title>
        <authorList>
            <person name="Yu D."/>
            <person name="Ke L."/>
            <person name="Zhang D."/>
            <person name="Wu Y."/>
            <person name="Sun Y."/>
            <person name="Mei J."/>
            <person name="Sun J."/>
            <person name="Sun Y."/>
        </authorList>
    </citation>
    <scope>NUCLEOTIDE SEQUENCE [LARGE SCALE GENOMIC DNA]</scope>
    <source>
        <strain evidence="4">cv. E1</strain>
        <tissue evidence="3">Leaf</tissue>
    </source>
</reference>